<dbReference type="Pfam" id="PF00271">
    <property type="entry name" value="Helicase_C"/>
    <property type="match status" value="1"/>
</dbReference>
<dbReference type="STRING" id="31964.CMS0031"/>
<organism evidence="16 17">
    <name type="scientific">Clavibacter sepedonicus</name>
    <name type="common">Clavibacter michiganensis subsp. sepedonicus</name>
    <dbReference type="NCBI Taxonomy" id="31964"/>
    <lineage>
        <taxon>Bacteria</taxon>
        <taxon>Bacillati</taxon>
        <taxon>Actinomycetota</taxon>
        <taxon>Actinomycetes</taxon>
        <taxon>Micrococcales</taxon>
        <taxon>Microbacteriaceae</taxon>
        <taxon>Clavibacter</taxon>
    </lineage>
</organism>
<dbReference type="CDD" id="cd17920">
    <property type="entry name" value="DEXHc_RecQ"/>
    <property type="match status" value="1"/>
</dbReference>
<dbReference type="SMART" id="SM00487">
    <property type="entry name" value="DEXDc"/>
    <property type="match status" value="1"/>
</dbReference>
<dbReference type="AlphaFoldDB" id="B0RH99"/>
<evidence type="ECO:0000259" key="15">
    <source>
        <dbReference type="PROSITE" id="PS51194"/>
    </source>
</evidence>
<dbReference type="PANTHER" id="PTHR13710">
    <property type="entry name" value="DNA HELICASE RECQ FAMILY MEMBER"/>
    <property type="match status" value="1"/>
</dbReference>
<dbReference type="Proteomes" id="UP000001318">
    <property type="component" value="Chromosome"/>
</dbReference>
<dbReference type="SMART" id="SM00490">
    <property type="entry name" value="HELICc"/>
    <property type="match status" value="1"/>
</dbReference>
<dbReference type="InterPro" id="IPR027417">
    <property type="entry name" value="P-loop_NTPase"/>
</dbReference>
<dbReference type="InterPro" id="IPR036388">
    <property type="entry name" value="WH-like_DNA-bd_sf"/>
</dbReference>
<dbReference type="GO" id="GO:0046872">
    <property type="term" value="F:metal ion binding"/>
    <property type="evidence" value="ECO:0007669"/>
    <property type="project" value="UniProtKB-KW"/>
</dbReference>
<reference evidence="16 17" key="1">
    <citation type="journal article" date="2008" name="J. Bacteriol.">
        <title>Genome of the actinomycete plant pathogen Clavibacter michiganensis subsp. sepedonicus suggests recent niche adaptation.</title>
        <authorList>
            <person name="Bentley S.D."/>
            <person name="Corton C."/>
            <person name="Brown S.E."/>
            <person name="Barron A."/>
            <person name="Clark L."/>
            <person name="Doggett J."/>
            <person name="Harris B."/>
            <person name="Ormond D."/>
            <person name="Quail M.A."/>
            <person name="May G."/>
            <person name="Francis D."/>
            <person name="Knudson D."/>
            <person name="Parkhill J."/>
            <person name="Ishimaru C.A."/>
        </authorList>
    </citation>
    <scope>NUCLEOTIDE SEQUENCE [LARGE SCALE GENOMIC DNA]</scope>
    <source>
        <strain evidence="17">ATCC 33113 / DSM 20744 / JCM 9667 / LMG 2889 / ICMP 2535 / C-1</strain>
    </source>
</reference>
<dbReference type="PROSITE" id="PS51194">
    <property type="entry name" value="HELICASE_CTER"/>
    <property type="match status" value="1"/>
</dbReference>
<dbReference type="NCBIfam" id="TIGR00614">
    <property type="entry name" value="recQ_fam"/>
    <property type="match status" value="1"/>
</dbReference>
<keyword evidence="3" id="KW-0547">Nucleotide-binding</keyword>
<evidence type="ECO:0000256" key="1">
    <source>
        <dbReference type="ARBA" id="ARBA00005446"/>
    </source>
</evidence>
<evidence type="ECO:0000256" key="3">
    <source>
        <dbReference type="ARBA" id="ARBA00022741"/>
    </source>
</evidence>
<dbReference type="Pfam" id="PF16124">
    <property type="entry name" value="RecQ_Zn_bind"/>
    <property type="match status" value="1"/>
</dbReference>
<dbReference type="Gene3D" id="1.10.10.10">
    <property type="entry name" value="Winged helix-like DNA-binding domain superfamily/Winged helix DNA-binding domain"/>
    <property type="match status" value="1"/>
</dbReference>
<dbReference type="GO" id="GO:0005524">
    <property type="term" value="F:ATP binding"/>
    <property type="evidence" value="ECO:0007669"/>
    <property type="project" value="UniProtKB-KW"/>
</dbReference>
<keyword evidence="4 16" id="KW-0378">Hydrolase</keyword>
<feature type="domain" description="Helicase C-terminal" evidence="15">
    <location>
        <begin position="288"/>
        <end position="433"/>
    </location>
</feature>
<name>B0RH99_CLASE</name>
<dbReference type="GO" id="GO:0009378">
    <property type="term" value="F:four-way junction helicase activity"/>
    <property type="evidence" value="ECO:0007669"/>
    <property type="project" value="TreeGrafter"/>
</dbReference>
<comment type="catalytic activity">
    <reaction evidence="9">
        <text>Couples ATP hydrolysis with the unwinding of duplex DNA by translocating in the 3'-5' direction.</text>
        <dbReference type="EC" id="5.6.2.4"/>
    </reaction>
</comment>
<evidence type="ECO:0000256" key="13">
    <source>
        <dbReference type="SAM" id="MobiDB-lite"/>
    </source>
</evidence>
<dbReference type="eggNOG" id="COG0514">
    <property type="taxonomic scope" value="Bacteria"/>
</dbReference>
<dbReference type="PROSITE" id="PS51192">
    <property type="entry name" value="HELICASE_ATP_BIND_1"/>
    <property type="match status" value="1"/>
</dbReference>
<feature type="compositionally biased region" description="Low complexity" evidence="13">
    <location>
        <begin position="23"/>
        <end position="37"/>
    </location>
</feature>
<evidence type="ECO:0000256" key="7">
    <source>
        <dbReference type="ARBA" id="ARBA00023125"/>
    </source>
</evidence>
<dbReference type="InterPro" id="IPR032284">
    <property type="entry name" value="RecQ_Zn-bd"/>
</dbReference>
<evidence type="ECO:0000256" key="2">
    <source>
        <dbReference type="ARBA" id="ARBA00022723"/>
    </source>
</evidence>
<dbReference type="InterPro" id="IPR004589">
    <property type="entry name" value="DNA_helicase_ATP-dep_RecQ"/>
</dbReference>
<evidence type="ECO:0000313" key="17">
    <source>
        <dbReference type="Proteomes" id="UP000001318"/>
    </source>
</evidence>
<evidence type="ECO:0000256" key="9">
    <source>
        <dbReference type="ARBA" id="ARBA00034617"/>
    </source>
</evidence>
<dbReference type="Pfam" id="PF00270">
    <property type="entry name" value="DEAD"/>
    <property type="match status" value="1"/>
</dbReference>
<evidence type="ECO:0000256" key="10">
    <source>
        <dbReference type="ARBA" id="ARBA00034808"/>
    </source>
</evidence>
<dbReference type="PANTHER" id="PTHR13710:SF105">
    <property type="entry name" value="ATP-DEPENDENT DNA HELICASE Q1"/>
    <property type="match status" value="1"/>
</dbReference>
<evidence type="ECO:0000256" key="8">
    <source>
        <dbReference type="ARBA" id="ARBA00023235"/>
    </source>
</evidence>
<dbReference type="HOGENOM" id="CLU_001103_9_7_11"/>
<dbReference type="Gene3D" id="3.40.50.300">
    <property type="entry name" value="P-loop containing nucleotide triphosphate hydrolases"/>
    <property type="match status" value="2"/>
</dbReference>
<evidence type="ECO:0000256" key="11">
    <source>
        <dbReference type="ARBA" id="ARBA00044535"/>
    </source>
</evidence>
<dbReference type="PROSITE" id="PS00690">
    <property type="entry name" value="DEAH_ATP_HELICASE"/>
    <property type="match status" value="1"/>
</dbReference>
<gene>
    <name evidence="16" type="primary">recQ</name>
    <name evidence="16" type="ordered locus">CMS0031</name>
</gene>
<protein>
    <recommendedName>
        <fullName evidence="11">ATP-dependent DNA helicase RecQ</fullName>
        <ecNumber evidence="10">5.6.2.4</ecNumber>
    </recommendedName>
    <alternativeName>
        <fullName evidence="12">DNA 3'-5' helicase RecQ</fullName>
    </alternativeName>
</protein>
<keyword evidence="8" id="KW-0413">Isomerase</keyword>
<evidence type="ECO:0000259" key="14">
    <source>
        <dbReference type="PROSITE" id="PS51192"/>
    </source>
</evidence>
<keyword evidence="5 16" id="KW-0347">Helicase</keyword>
<feature type="domain" description="Helicase ATP-binding" evidence="14">
    <location>
        <begin position="94"/>
        <end position="264"/>
    </location>
</feature>
<dbReference type="KEGG" id="cms:CMS0031"/>
<evidence type="ECO:0000256" key="6">
    <source>
        <dbReference type="ARBA" id="ARBA00022840"/>
    </source>
</evidence>
<dbReference type="InterPro" id="IPR001650">
    <property type="entry name" value="Helicase_C-like"/>
</dbReference>
<dbReference type="InterPro" id="IPR011545">
    <property type="entry name" value="DEAD/DEAH_box_helicase_dom"/>
</dbReference>
<comment type="similarity">
    <text evidence="1">Belongs to the helicase family. RecQ subfamily.</text>
</comment>
<keyword evidence="17" id="KW-1185">Reference proteome</keyword>
<dbReference type="GO" id="GO:0005737">
    <property type="term" value="C:cytoplasm"/>
    <property type="evidence" value="ECO:0007669"/>
    <property type="project" value="TreeGrafter"/>
</dbReference>
<feature type="compositionally biased region" description="Basic and acidic residues" evidence="13">
    <location>
        <begin position="38"/>
        <end position="54"/>
    </location>
</feature>
<feature type="region of interest" description="Disordered" evidence="13">
    <location>
        <begin position="1"/>
        <end position="70"/>
    </location>
</feature>
<evidence type="ECO:0000256" key="4">
    <source>
        <dbReference type="ARBA" id="ARBA00022801"/>
    </source>
</evidence>
<keyword evidence="7" id="KW-0238">DNA-binding</keyword>
<dbReference type="GO" id="GO:0006310">
    <property type="term" value="P:DNA recombination"/>
    <property type="evidence" value="ECO:0007669"/>
    <property type="project" value="InterPro"/>
</dbReference>
<proteinExistence type="inferred from homology"/>
<evidence type="ECO:0000313" key="16">
    <source>
        <dbReference type="EMBL" id="CAQ00157.1"/>
    </source>
</evidence>
<dbReference type="GO" id="GO:0043138">
    <property type="term" value="F:3'-5' DNA helicase activity"/>
    <property type="evidence" value="ECO:0007669"/>
    <property type="project" value="UniProtKB-EC"/>
</dbReference>
<dbReference type="EMBL" id="AM849034">
    <property type="protein sequence ID" value="CAQ00157.1"/>
    <property type="molecule type" value="Genomic_DNA"/>
</dbReference>
<accession>B0RH99</accession>
<dbReference type="GO" id="GO:0003677">
    <property type="term" value="F:DNA binding"/>
    <property type="evidence" value="ECO:0007669"/>
    <property type="project" value="UniProtKB-KW"/>
</dbReference>
<dbReference type="GO" id="GO:0005694">
    <property type="term" value="C:chromosome"/>
    <property type="evidence" value="ECO:0007669"/>
    <property type="project" value="TreeGrafter"/>
</dbReference>
<dbReference type="Pfam" id="PF12073">
    <property type="entry name" value="DUF3553"/>
    <property type="match status" value="1"/>
</dbReference>
<evidence type="ECO:0000256" key="5">
    <source>
        <dbReference type="ARBA" id="ARBA00022806"/>
    </source>
</evidence>
<dbReference type="SUPFAM" id="SSF52540">
    <property type="entry name" value="P-loop containing nucleoside triphosphate hydrolases"/>
    <property type="match status" value="1"/>
</dbReference>
<dbReference type="InterPro" id="IPR014001">
    <property type="entry name" value="Helicase_ATP-bd"/>
</dbReference>
<dbReference type="InterPro" id="IPR021938">
    <property type="entry name" value="DUF3553"/>
</dbReference>
<dbReference type="GO" id="GO:0016787">
    <property type="term" value="F:hydrolase activity"/>
    <property type="evidence" value="ECO:0007669"/>
    <property type="project" value="UniProtKB-KW"/>
</dbReference>
<sequence>MSACARLVTARPAAFSGEVKQNRTAAGTTRSTRTTTRTAHDRAPDGRTPDERPAAGDPAIVPEPAPGPEPEDAIRVARESFGWDRLHDGQVRTIGPLVRGRDALVVMPTGYGKSAIYQVATVLMDGLTVVVSPLIALQADQVQNLEDAPAAPPARVINSTIRGTALEEAWATVEEPGARIVFLTPEQLARDEVVARLVARGVALVVIDEAHCVASWGHDFRPDYLGLGGVIDALGHPPTVAMTATGSTPVRTEVEERLGLRDPFVLSSGFDRPNIRLEVRRHTEESEKRRAIVAHVMEQTQPGLVYVATRKDAEDYADEIRVAGLRVDAYHAGLPAAERERVQTAFHEDDVDVVVATSAFGMGIDKPTVRYVIHASPPESVDAYYQEVGRAGRDGEPAVGILHYRAEDLGLRRYFAARTPRPASLRDVYAAVAVAGVDGPVRPAAVAERAGMSARTVGGVLGLLVDAGVLGSDRDGAFVREELDPREAASRAKGVAQERERVEVSRLDMMRGYAEAPQCRRQFLLGYFGEESPERCGNCDACDRLEEEDAHEEAMGATDGGSPVASDEMFPAQSQVTHAEWGPGTVMSTEDDRITVFFETEGYRVLSRRLVEEGSLLQPA</sequence>
<evidence type="ECO:0000256" key="12">
    <source>
        <dbReference type="ARBA" id="ARBA00044550"/>
    </source>
</evidence>
<dbReference type="EC" id="5.6.2.4" evidence="10"/>
<dbReference type="InterPro" id="IPR002464">
    <property type="entry name" value="DNA/RNA_helicase_DEAH_CS"/>
</dbReference>
<keyword evidence="2" id="KW-0479">Metal-binding</keyword>
<dbReference type="GO" id="GO:0006281">
    <property type="term" value="P:DNA repair"/>
    <property type="evidence" value="ECO:0007669"/>
    <property type="project" value="TreeGrafter"/>
</dbReference>
<keyword evidence="6" id="KW-0067">ATP-binding</keyword>